<evidence type="ECO:0000313" key="2">
    <source>
        <dbReference type="Proteomes" id="UP000245506"/>
    </source>
</evidence>
<evidence type="ECO:0000313" key="1">
    <source>
        <dbReference type="EMBL" id="PWQ93908.1"/>
    </source>
</evidence>
<name>A0A317C5L4_9GAMM</name>
<dbReference type="Proteomes" id="UP000245506">
    <property type="component" value="Unassembled WGS sequence"/>
</dbReference>
<dbReference type="EMBL" id="QGKL01000042">
    <property type="protein sequence ID" value="PWQ93908.1"/>
    <property type="molecule type" value="Genomic_DNA"/>
</dbReference>
<accession>A0A317C5L4</accession>
<protein>
    <submittedName>
        <fullName evidence="1">Uncharacterized protein</fullName>
    </submittedName>
</protein>
<gene>
    <name evidence="1" type="ORF">DKT75_20115</name>
</gene>
<dbReference type="RefSeq" id="WP_109826344.1">
    <property type="nucleotide sequence ID" value="NZ_QGKL01000042.1"/>
</dbReference>
<reference evidence="1 2" key="1">
    <citation type="submission" date="2018-05" db="EMBL/GenBank/DDBJ databases">
        <title>Leucothrix arctica sp. nov., isolated from Arctic seawater.</title>
        <authorList>
            <person name="Choi A."/>
            <person name="Baek K."/>
        </authorList>
    </citation>
    <scope>NUCLEOTIDE SEQUENCE [LARGE SCALE GENOMIC DNA]</scope>
    <source>
        <strain evidence="1 2">IMCC9719</strain>
    </source>
</reference>
<dbReference type="AlphaFoldDB" id="A0A317C5L4"/>
<keyword evidence="2" id="KW-1185">Reference proteome</keyword>
<comment type="caution">
    <text evidence="1">The sequence shown here is derived from an EMBL/GenBank/DDBJ whole genome shotgun (WGS) entry which is preliminary data.</text>
</comment>
<organism evidence="1 2">
    <name type="scientific">Leucothrix arctica</name>
    <dbReference type="NCBI Taxonomy" id="1481894"/>
    <lineage>
        <taxon>Bacteria</taxon>
        <taxon>Pseudomonadati</taxon>
        <taxon>Pseudomonadota</taxon>
        <taxon>Gammaproteobacteria</taxon>
        <taxon>Thiotrichales</taxon>
        <taxon>Thiotrichaceae</taxon>
        <taxon>Leucothrix</taxon>
    </lineage>
</organism>
<dbReference type="OrthoDB" id="3212305at2"/>
<sequence>MIDQSQQNSALRVCLEDVGTHNRAVLDFFFAKLGQHTFRCVDSQVEANVLIIDYDFPPARQRYESEYQEWQKPAIILSISEVSLDNVIWLPKPLTSRSLLDAAASVRALLKVDVSDEAIEKLSNQKIAKNIESFVAEKPVSLQRPVIKKAEVLVSVPLVNKAEVVEETKAVDYDTQSVKQSPVNLPVEKNVEPSMPVKTSLTDQQQAQRWVELCGDLPDFDVSANLVSMQAEESFFISSVKDAVRLARQCQQGVLLNFPQAKIFVLPEIHRIFCTVSIDGPDFIALIRDCNSGDGGKMHILSTPEIHELNELISNQSTSLYDLESFVWTSALLSAHGLLPRDLDPNKVVGLKHWPSMTRVALFPHIMPIAAQWAAQGMNAFDVAKTLNVPQRYVFSFYNAANTLGLIEMDPEKLIKKQSTTRKAEAPRGLFSRLLKRLVGG</sequence>
<proteinExistence type="predicted"/>